<evidence type="ECO:0000313" key="2">
    <source>
        <dbReference type="Proteomes" id="UP000058074"/>
    </source>
</evidence>
<organism evidence="1 2">
    <name type="scientific">Sphingopyxis macrogoltabida</name>
    <name type="common">Sphingomonas macrogoltabidus</name>
    <dbReference type="NCBI Taxonomy" id="33050"/>
    <lineage>
        <taxon>Bacteria</taxon>
        <taxon>Pseudomonadati</taxon>
        <taxon>Pseudomonadota</taxon>
        <taxon>Alphaproteobacteria</taxon>
        <taxon>Sphingomonadales</taxon>
        <taxon>Sphingomonadaceae</taxon>
        <taxon>Sphingopyxis</taxon>
    </lineage>
</organism>
<evidence type="ECO:0000313" key="1">
    <source>
        <dbReference type="EMBL" id="ALH81627.1"/>
    </source>
</evidence>
<name>A0A0N7GST7_SPHMC</name>
<proteinExistence type="predicted"/>
<dbReference type="OrthoDB" id="7448995at2"/>
<dbReference type="AlphaFoldDB" id="A0A0N7GST7"/>
<dbReference type="Proteomes" id="UP000058074">
    <property type="component" value="Chromosome"/>
</dbReference>
<dbReference type="EMBL" id="CP012700">
    <property type="protein sequence ID" value="ALH81627.1"/>
    <property type="molecule type" value="Genomic_DNA"/>
</dbReference>
<protein>
    <submittedName>
        <fullName evidence="1">Uncharacterized protein</fullName>
    </submittedName>
</protein>
<accession>A0A0N7GST7</accession>
<dbReference type="KEGG" id="smag:AN936_15080"/>
<dbReference type="RefSeq" id="WP_054588786.1">
    <property type="nucleotide sequence ID" value="NZ_CP012700.1"/>
</dbReference>
<sequence>MSLLLALAMTPPPEPIFACSFGAKQLVVAEAGGSLIYRYGTATKTELRLVANAASNRVFYHRTLYPRAEDQTLRFVNGEYNYVVYAHWTAPSAGMTEEASTSESHYGGLIVMRGEREVASYRCSRGGDMREWPIFKTLPTDETNMTPPE</sequence>
<reference evidence="1 2" key="1">
    <citation type="journal article" date="2015" name="Genome Announc.">
        <title>Complete Genome Sequence of Polypropylene Glycol- and Polyethylene Glycol-Degrading Sphingopyxis macrogoltabida Strain EY-1.</title>
        <authorList>
            <person name="Ohtsubo Y."/>
            <person name="Nagata Y."/>
            <person name="Numata M."/>
            <person name="Tsuchikane K."/>
            <person name="Hosoyama A."/>
            <person name="Yamazoe A."/>
            <person name="Tsuda M."/>
            <person name="Fujita N."/>
            <person name="Kawai F."/>
        </authorList>
    </citation>
    <scope>NUCLEOTIDE SEQUENCE [LARGE SCALE GENOMIC DNA]</scope>
    <source>
        <strain evidence="1 2">EY-1</strain>
    </source>
</reference>
<gene>
    <name evidence="1" type="ORF">AN936_15080</name>
</gene>
<dbReference type="PATRIC" id="fig|33050.5.peg.3127"/>